<sequence>MGVREEIIKKGRSQTELQTTNGSGPGPTAGTKTTRTQEEVLMPEGPRPGAPEIQRPPAGLQTVQTLEEDGLDFGLLVLVLVKTSRSRLKRDMKRSERVHLGPQEDVSRLKCRPGL</sequence>
<feature type="region of interest" description="Disordered" evidence="1">
    <location>
        <begin position="1"/>
        <end position="36"/>
    </location>
</feature>
<name>A0AAV1H799_XYRNO</name>
<evidence type="ECO:0000256" key="1">
    <source>
        <dbReference type="SAM" id="MobiDB-lite"/>
    </source>
</evidence>
<dbReference type="Proteomes" id="UP001178508">
    <property type="component" value="Chromosome 19"/>
</dbReference>
<protein>
    <submittedName>
        <fullName evidence="2">Uncharacterized protein</fullName>
    </submittedName>
</protein>
<keyword evidence="3" id="KW-1185">Reference proteome</keyword>
<organism evidence="2 3">
    <name type="scientific">Xyrichtys novacula</name>
    <name type="common">Pearly razorfish</name>
    <name type="synonym">Hemipteronotus novacula</name>
    <dbReference type="NCBI Taxonomy" id="13765"/>
    <lineage>
        <taxon>Eukaryota</taxon>
        <taxon>Metazoa</taxon>
        <taxon>Chordata</taxon>
        <taxon>Craniata</taxon>
        <taxon>Vertebrata</taxon>
        <taxon>Euteleostomi</taxon>
        <taxon>Actinopterygii</taxon>
        <taxon>Neopterygii</taxon>
        <taxon>Teleostei</taxon>
        <taxon>Neoteleostei</taxon>
        <taxon>Acanthomorphata</taxon>
        <taxon>Eupercaria</taxon>
        <taxon>Labriformes</taxon>
        <taxon>Labridae</taxon>
        <taxon>Xyrichtys</taxon>
    </lineage>
</organism>
<dbReference type="AlphaFoldDB" id="A0AAV1H799"/>
<accession>A0AAV1H799</accession>
<evidence type="ECO:0000313" key="3">
    <source>
        <dbReference type="Proteomes" id="UP001178508"/>
    </source>
</evidence>
<dbReference type="EMBL" id="OY660882">
    <property type="protein sequence ID" value="CAJ1081284.1"/>
    <property type="molecule type" value="Genomic_DNA"/>
</dbReference>
<evidence type="ECO:0000313" key="2">
    <source>
        <dbReference type="EMBL" id="CAJ1081284.1"/>
    </source>
</evidence>
<gene>
    <name evidence="2" type="ORF">XNOV1_A013880</name>
</gene>
<proteinExistence type="predicted"/>
<reference evidence="2" key="1">
    <citation type="submission" date="2023-08" db="EMBL/GenBank/DDBJ databases">
        <authorList>
            <person name="Alioto T."/>
            <person name="Alioto T."/>
            <person name="Gomez Garrido J."/>
        </authorList>
    </citation>
    <scope>NUCLEOTIDE SEQUENCE</scope>
</reference>